<organism evidence="1 2">
    <name type="scientific">Sneathiella marina</name>
    <dbReference type="NCBI Taxonomy" id="2950108"/>
    <lineage>
        <taxon>Bacteria</taxon>
        <taxon>Pseudomonadati</taxon>
        <taxon>Pseudomonadota</taxon>
        <taxon>Alphaproteobacteria</taxon>
        <taxon>Sneathiellales</taxon>
        <taxon>Sneathiellaceae</taxon>
        <taxon>Sneathiella</taxon>
    </lineage>
</organism>
<dbReference type="Proteomes" id="UP001056291">
    <property type="component" value="Chromosome"/>
</dbReference>
<accession>A0ABY4VYN5</accession>
<proteinExistence type="predicted"/>
<sequence length="110" mass="12557">MDYPIKNGDDLKIEDLGISLDAEEAFSIQIKDYVHTLKGDELIVEMKDQLDVRGSVRNALLRKANKDILAGLKKGRLRLDDESREGFDLNILIWFADKALKGQHQQYLVT</sequence>
<protein>
    <submittedName>
        <fullName evidence="1">Uncharacterized protein</fullName>
    </submittedName>
</protein>
<name>A0ABY4VYN5_9PROT</name>
<gene>
    <name evidence="1" type="ORF">NBZ79_12730</name>
</gene>
<evidence type="ECO:0000313" key="2">
    <source>
        <dbReference type="Proteomes" id="UP001056291"/>
    </source>
</evidence>
<evidence type="ECO:0000313" key="1">
    <source>
        <dbReference type="EMBL" id="USG60042.1"/>
    </source>
</evidence>
<keyword evidence="2" id="KW-1185">Reference proteome</keyword>
<dbReference type="RefSeq" id="WP_251932849.1">
    <property type="nucleotide sequence ID" value="NZ_CP098747.1"/>
</dbReference>
<dbReference type="EMBL" id="CP098747">
    <property type="protein sequence ID" value="USG60042.1"/>
    <property type="molecule type" value="Genomic_DNA"/>
</dbReference>
<reference evidence="1" key="1">
    <citation type="submission" date="2022-06" db="EMBL/GenBank/DDBJ databases">
        <title>Sneathiella actinostolidae sp. nov., isolated from a sea anemonein the Western Pacific Ocean.</title>
        <authorList>
            <person name="Wei M.J."/>
        </authorList>
    </citation>
    <scope>NUCLEOTIDE SEQUENCE</scope>
    <source>
        <strain evidence="1">PHK-P5</strain>
    </source>
</reference>